<dbReference type="GO" id="GO:0005886">
    <property type="term" value="C:plasma membrane"/>
    <property type="evidence" value="ECO:0007669"/>
    <property type="project" value="UniProtKB-SubCell"/>
</dbReference>
<dbReference type="GO" id="GO:0140359">
    <property type="term" value="F:ABC-type transporter activity"/>
    <property type="evidence" value="ECO:0007669"/>
    <property type="project" value="InterPro"/>
</dbReference>
<comment type="caution">
    <text evidence="2">The sequence shown here is derived from an EMBL/GenBank/DDBJ whole genome shotgun (WGS) entry which is preliminary data.</text>
</comment>
<feature type="transmembrane region" description="Helical" evidence="1">
    <location>
        <begin position="229"/>
        <end position="251"/>
    </location>
</feature>
<feature type="transmembrane region" description="Helical" evidence="1">
    <location>
        <begin position="122"/>
        <end position="140"/>
    </location>
</feature>
<name>A0A6I5A4G1_9BACI</name>
<keyword evidence="1" id="KW-0812">Transmembrane</keyword>
<dbReference type="AlphaFoldDB" id="A0A6I5A4G1"/>
<dbReference type="OrthoDB" id="4187110at2"/>
<feature type="transmembrane region" description="Helical" evidence="1">
    <location>
        <begin position="182"/>
        <end position="201"/>
    </location>
</feature>
<evidence type="ECO:0000256" key="1">
    <source>
        <dbReference type="SAM" id="Phobius"/>
    </source>
</evidence>
<accession>A0A6I5A4G1</accession>
<keyword evidence="1" id="KW-0472">Membrane</keyword>
<feature type="transmembrane region" description="Helical" evidence="1">
    <location>
        <begin position="72"/>
        <end position="91"/>
    </location>
</feature>
<feature type="transmembrane region" description="Helical" evidence="1">
    <location>
        <begin position="20"/>
        <end position="40"/>
    </location>
</feature>
<evidence type="ECO:0000313" key="2">
    <source>
        <dbReference type="EMBL" id="MYL35223.1"/>
    </source>
</evidence>
<dbReference type="Proteomes" id="UP000468638">
    <property type="component" value="Unassembled WGS sequence"/>
</dbReference>
<feature type="transmembrane region" description="Helical" evidence="1">
    <location>
        <begin position="160"/>
        <end position="177"/>
    </location>
</feature>
<proteinExistence type="predicted"/>
<protein>
    <submittedName>
        <fullName evidence="2">ABC transporter permease subunit</fullName>
    </submittedName>
</protein>
<dbReference type="Pfam" id="PF12679">
    <property type="entry name" value="ABC2_membrane_2"/>
    <property type="match status" value="1"/>
</dbReference>
<dbReference type="EMBL" id="WMEQ01000015">
    <property type="protein sequence ID" value="MYL35223.1"/>
    <property type="molecule type" value="Genomic_DNA"/>
</dbReference>
<dbReference type="RefSeq" id="WP_160849619.1">
    <property type="nucleotide sequence ID" value="NZ_WMEQ01000015.1"/>
</dbReference>
<evidence type="ECO:0000313" key="3">
    <source>
        <dbReference type="Proteomes" id="UP000468638"/>
    </source>
</evidence>
<dbReference type="PANTHER" id="PTHR43471">
    <property type="entry name" value="ABC TRANSPORTER PERMEASE"/>
    <property type="match status" value="1"/>
</dbReference>
<sequence>MQWWTIFQKELLENWRSLKWVWVPIVFILLAIMDPITSYYTPVLLEQFGDLPEGAEINIPTPTPEQAFMSSISQYNLMGLLLILIMSMGLISSERKSGVIELILVKPVSYTNYITAKWASTLLLVLTSSFLGLIASWYYINILFGDLPFSHAMTGFLFHSVWYVLVITISVFLNTLFRVPGLVGFLSVTSVIVLSSINGIFKSQFEWLPPQIHLYIQTFLNSGTLPTDMWITTLLTILLSAILLVLSVFIFKKKELAA</sequence>
<gene>
    <name evidence="2" type="ORF">GLW05_16715</name>
</gene>
<organism evidence="2 3">
    <name type="scientific">Pontibacillus yanchengensis</name>
    <dbReference type="NCBI Taxonomy" id="462910"/>
    <lineage>
        <taxon>Bacteria</taxon>
        <taxon>Bacillati</taxon>
        <taxon>Bacillota</taxon>
        <taxon>Bacilli</taxon>
        <taxon>Bacillales</taxon>
        <taxon>Bacillaceae</taxon>
        <taxon>Pontibacillus</taxon>
    </lineage>
</organism>
<keyword evidence="1" id="KW-1133">Transmembrane helix</keyword>
<reference evidence="2 3" key="1">
    <citation type="submission" date="2019-11" db="EMBL/GenBank/DDBJ databases">
        <title>Genome sequences of 17 halophilic strains isolated from different environments.</title>
        <authorList>
            <person name="Furrow R.E."/>
        </authorList>
    </citation>
    <scope>NUCLEOTIDE SEQUENCE [LARGE SCALE GENOMIC DNA]</scope>
    <source>
        <strain evidence="2 3">22514_16_FS</strain>
    </source>
</reference>